<dbReference type="EC" id="2.7.1.39" evidence="2"/>
<evidence type="ECO:0000313" key="2">
    <source>
        <dbReference type="EMBL" id="MBA8796212.1"/>
    </source>
</evidence>
<dbReference type="SUPFAM" id="SSF56112">
    <property type="entry name" value="Protein kinase-like (PK-like)"/>
    <property type="match status" value="1"/>
</dbReference>
<dbReference type="Proteomes" id="UP000523079">
    <property type="component" value="Unassembled WGS sequence"/>
</dbReference>
<protein>
    <submittedName>
        <fullName evidence="2">Homoserine kinase type II</fullName>
        <ecNumber evidence="2">2.7.1.39</ecNumber>
    </submittedName>
</protein>
<evidence type="ECO:0000259" key="1">
    <source>
        <dbReference type="Pfam" id="PF01636"/>
    </source>
</evidence>
<gene>
    <name evidence="2" type="ORF">FHX74_003865</name>
</gene>
<feature type="domain" description="Aminoglycoside phosphotransferase" evidence="1">
    <location>
        <begin position="24"/>
        <end position="271"/>
    </location>
</feature>
<keyword evidence="2" id="KW-0418">Kinase</keyword>
<organism evidence="2 3">
    <name type="scientific">Microlunatus kandeliicorticis</name>
    <dbReference type="NCBI Taxonomy" id="1759536"/>
    <lineage>
        <taxon>Bacteria</taxon>
        <taxon>Bacillati</taxon>
        <taxon>Actinomycetota</taxon>
        <taxon>Actinomycetes</taxon>
        <taxon>Propionibacteriales</taxon>
        <taxon>Propionibacteriaceae</taxon>
        <taxon>Microlunatus</taxon>
    </lineage>
</organism>
<name>A0A7W3P7R4_9ACTN</name>
<dbReference type="AlphaFoldDB" id="A0A7W3P7R4"/>
<keyword evidence="3" id="KW-1185">Reference proteome</keyword>
<reference evidence="2 3" key="1">
    <citation type="submission" date="2020-07" db="EMBL/GenBank/DDBJ databases">
        <title>Sequencing the genomes of 1000 actinobacteria strains.</title>
        <authorList>
            <person name="Klenk H.-P."/>
        </authorList>
    </citation>
    <scope>NUCLEOTIDE SEQUENCE [LARGE SCALE GENOMIC DNA]</scope>
    <source>
        <strain evidence="2 3">DSM 100723</strain>
    </source>
</reference>
<proteinExistence type="predicted"/>
<keyword evidence="2" id="KW-0808">Transferase</keyword>
<dbReference type="EMBL" id="JACGWT010000007">
    <property type="protein sequence ID" value="MBA8796212.1"/>
    <property type="molecule type" value="Genomic_DNA"/>
</dbReference>
<dbReference type="Gene3D" id="3.90.1200.10">
    <property type="match status" value="1"/>
</dbReference>
<accession>A0A7W3P7R4</accession>
<dbReference type="InterPro" id="IPR011009">
    <property type="entry name" value="Kinase-like_dom_sf"/>
</dbReference>
<dbReference type="Pfam" id="PF01636">
    <property type="entry name" value="APH"/>
    <property type="match status" value="1"/>
</dbReference>
<sequence>MRPATSAAVTETVRRAYGWSPAAIEQIHAGTATDNFALTDGAGRRWFAKVYREADRLPLEEAAIGLAGCARDGGVPVPAQHPDLQGRTFGRSGPLVLSLWDFVEGAETAEGGLRGPRWAAVGSVLGRLHRRLAGHPAGPPVLRPAVELRDGSGARRRYDRLIDAYRTRRKLSDFEAWALEAAVQRRAMLPRVEAILRGLPALTTQIVHGDLASPNLLLRGDEIAAVIDFQPPAARFAAWEIARIGCDPRTVLGTPTWDAELGRLIDAYREENPRLPEADLAAVVAVGCAFTLSSIYPLAVPLEHPQELDESLTTYARARHEAALQMLDAIGG</sequence>
<evidence type="ECO:0000313" key="3">
    <source>
        <dbReference type="Proteomes" id="UP000523079"/>
    </source>
</evidence>
<comment type="caution">
    <text evidence="2">The sequence shown here is derived from an EMBL/GenBank/DDBJ whole genome shotgun (WGS) entry which is preliminary data.</text>
</comment>
<dbReference type="InterPro" id="IPR002575">
    <property type="entry name" value="Aminoglycoside_PTrfase"/>
</dbReference>
<dbReference type="GO" id="GO:0004413">
    <property type="term" value="F:homoserine kinase activity"/>
    <property type="evidence" value="ECO:0007669"/>
    <property type="project" value="UniProtKB-EC"/>
</dbReference>